<dbReference type="PROSITE" id="PS50001">
    <property type="entry name" value="SH2"/>
    <property type="match status" value="1"/>
</dbReference>
<evidence type="ECO:0000259" key="4">
    <source>
        <dbReference type="PROSITE" id="PS50001"/>
    </source>
</evidence>
<dbReference type="GO" id="GO:0035556">
    <property type="term" value="P:intracellular signal transduction"/>
    <property type="evidence" value="ECO:0007669"/>
    <property type="project" value="TreeGrafter"/>
</dbReference>
<feature type="domain" description="SH2" evidence="4">
    <location>
        <begin position="402"/>
        <end position="509"/>
    </location>
</feature>
<dbReference type="EMBL" id="WNYA01000011">
    <property type="protein sequence ID" value="KAG8551712.1"/>
    <property type="molecule type" value="Genomic_DNA"/>
</dbReference>
<feature type="compositionally biased region" description="Pro residues" evidence="3">
    <location>
        <begin position="159"/>
        <end position="172"/>
    </location>
</feature>
<dbReference type="AlphaFoldDB" id="A0AAV6ZQU1"/>
<evidence type="ECO:0000313" key="6">
    <source>
        <dbReference type="Proteomes" id="UP000824782"/>
    </source>
</evidence>
<protein>
    <recommendedName>
        <fullName evidence="4">SH2 domain-containing protein</fullName>
    </recommendedName>
</protein>
<reference evidence="5" key="1">
    <citation type="thesis" date="2020" institute="ProQuest LLC" country="789 East Eisenhower Parkway, Ann Arbor, MI, USA">
        <title>Comparative Genomics and Chromosome Evolution.</title>
        <authorList>
            <person name="Mudd A.B."/>
        </authorList>
    </citation>
    <scope>NUCLEOTIDE SEQUENCE</scope>
    <source>
        <strain evidence="5">237g6f4</strain>
        <tissue evidence="5">Blood</tissue>
    </source>
</reference>
<dbReference type="Pfam" id="PF00017">
    <property type="entry name" value="SH2"/>
    <property type="match status" value="1"/>
</dbReference>
<evidence type="ECO:0000256" key="1">
    <source>
        <dbReference type="ARBA" id="ARBA00022999"/>
    </source>
</evidence>
<sequence length="512" mass="57366">MEKLNKITSPAGDKLRQLQKIVNDIKKNDTGIFKKSKSITSKTAPPSVPKRDYLSGPSVVEDDWVNDFDSDRDSDYDRPDEHSDTEHYVVPLDDGDDSYEPPPNDNHVSPSFKTVVGNNGYADKQKPEPMNLHMRQPPEPLPKPPVTSNRLQAAKKPLPKPMPAPRPQPAASPSPMFRKTASLPQPDCDDEENYIVPDAENYIEPTKEPLKKPPAVNRHNKPVPPPPQKSPTVSTSETEDSELYVVPENEPPPSPPRSGSQPKMPSPSVVEQEDEYEVCEDTISSAPEPPIKPRPLPLPRNLKPTTTTTTTTNLAQKPKIGPVLPQREIKSNTDKPQVMQRQRIQSAETEHQPVLPVPHKLPPLPKPNLIQRAPEIPVRHILSPSQQSSTMEKDADVLNKEWYVSSCDRRKAEDALTTNAKDGSFLVRKSSGQDSKQPFTLVVYYNRRVYNIPVRYIEATRQYALGREKSGEEKFSSVSEMINSHRQTPLVLIDSQNNTKDSTKLKQAVKIP</sequence>
<dbReference type="GO" id="GO:0005737">
    <property type="term" value="C:cytoplasm"/>
    <property type="evidence" value="ECO:0007669"/>
    <property type="project" value="TreeGrafter"/>
</dbReference>
<dbReference type="PANTHER" id="PTHR14098:SF3">
    <property type="entry name" value="B-CELL LINKER PROTEIN"/>
    <property type="match status" value="1"/>
</dbReference>
<evidence type="ECO:0000313" key="5">
    <source>
        <dbReference type="EMBL" id="KAG8551712.1"/>
    </source>
</evidence>
<feature type="region of interest" description="Disordered" evidence="3">
    <location>
        <begin position="36"/>
        <end position="342"/>
    </location>
</feature>
<dbReference type="SMART" id="SM00252">
    <property type="entry name" value="SH2"/>
    <property type="match status" value="1"/>
</dbReference>
<gene>
    <name evidence="5" type="ORF">GDO81_004227</name>
</gene>
<dbReference type="Gene3D" id="3.30.505.10">
    <property type="entry name" value="SH2 domain"/>
    <property type="match status" value="1"/>
</dbReference>
<feature type="region of interest" description="Disordered" evidence="3">
    <location>
        <begin position="491"/>
        <end position="512"/>
    </location>
</feature>
<feature type="compositionally biased region" description="Acidic residues" evidence="3">
    <location>
        <begin position="271"/>
        <end position="280"/>
    </location>
</feature>
<dbReference type="SUPFAM" id="SSF55550">
    <property type="entry name" value="SH2 domain"/>
    <property type="match status" value="1"/>
</dbReference>
<dbReference type="FunFam" id="3.30.505.10:FF:000016">
    <property type="entry name" value="B-cell linker protein isoform 2"/>
    <property type="match status" value="1"/>
</dbReference>
<dbReference type="PANTHER" id="PTHR14098">
    <property type="entry name" value="SH2 DOMAIN CONTAINING PROTEIN"/>
    <property type="match status" value="1"/>
</dbReference>
<dbReference type="GO" id="GO:0007169">
    <property type="term" value="P:cell surface receptor protein tyrosine kinase signaling pathway"/>
    <property type="evidence" value="ECO:0007669"/>
    <property type="project" value="TreeGrafter"/>
</dbReference>
<dbReference type="InterPro" id="IPR000980">
    <property type="entry name" value="SH2"/>
</dbReference>
<keyword evidence="6" id="KW-1185">Reference proteome</keyword>
<accession>A0AAV6ZQU1</accession>
<name>A0AAV6ZQU1_ENGPU</name>
<evidence type="ECO:0000256" key="2">
    <source>
        <dbReference type="PROSITE-ProRule" id="PRU00191"/>
    </source>
</evidence>
<keyword evidence="1 2" id="KW-0727">SH2 domain</keyword>
<feature type="compositionally biased region" description="Pro residues" evidence="3">
    <location>
        <begin position="287"/>
        <end position="298"/>
    </location>
</feature>
<organism evidence="5 6">
    <name type="scientific">Engystomops pustulosus</name>
    <name type="common">Tungara frog</name>
    <name type="synonym">Physalaemus pustulosus</name>
    <dbReference type="NCBI Taxonomy" id="76066"/>
    <lineage>
        <taxon>Eukaryota</taxon>
        <taxon>Metazoa</taxon>
        <taxon>Chordata</taxon>
        <taxon>Craniata</taxon>
        <taxon>Vertebrata</taxon>
        <taxon>Euteleostomi</taxon>
        <taxon>Amphibia</taxon>
        <taxon>Batrachia</taxon>
        <taxon>Anura</taxon>
        <taxon>Neobatrachia</taxon>
        <taxon>Hyloidea</taxon>
        <taxon>Leptodactylidae</taxon>
        <taxon>Leiuperinae</taxon>
        <taxon>Engystomops</taxon>
    </lineage>
</organism>
<dbReference type="InterPro" id="IPR051751">
    <property type="entry name" value="Immunoreceptor_sig_adapters"/>
</dbReference>
<feature type="compositionally biased region" description="Basic and acidic residues" evidence="3">
    <location>
        <begin position="69"/>
        <end position="87"/>
    </location>
</feature>
<comment type="caution">
    <text evidence="5">The sequence shown here is derived from an EMBL/GenBank/DDBJ whole genome shotgun (WGS) entry which is preliminary data.</text>
</comment>
<dbReference type="Proteomes" id="UP000824782">
    <property type="component" value="Unassembled WGS sequence"/>
</dbReference>
<proteinExistence type="predicted"/>
<dbReference type="InterPro" id="IPR036860">
    <property type="entry name" value="SH2_dom_sf"/>
</dbReference>
<feature type="compositionally biased region" description="Low complexity" evidence="3">
    <location>
        <begin position="299"/>
        <end position="314"/>
    </location>
</feature>
<dbReference type="CDD" id="cd09929">
    <property type="entry name" value="SH2_BLNK_SLP-76"/>
    <property type="match status" value="1"/>
</dbReference>
<evidence type="ECO:0000256" key="3">
    <source>
        <dbReference type="SAM" id="MobiDB-lite"/>
    </source>
</evidence>